<dbReference type="EMBL" id="UETC01000005">
    <property type="protein sequence ID" value="SSA46653.1"/>
    <property type="molecule type" value="Genomic_DNA"/>
</dbReference>
<proteinExistence type="predicted"/>
<dbReference type="PANTHER" id="PTHR47755:SF1">
    <property type="entry name" value="CELL DIVISION PROTEIN FTSX"/>
    <property type="match status" value="1"/>
</dbReference>
<keyword evidence="3" id="KW-0131">Cell cycle</keyword>
<gene>
    <name evidence="2" type="ORF">BCF38_105116</name>
    <name evidence="3" type="ORF">SAMN05421539_105116</name>
</gene>
<name>A0A2Y9C7S9_9RHOB</name>
<keyword evidence="1" id="KW-0812">Transmembrane</keyword>
<reference evidence="2 4" key="2">
    <citation type="submission" date="2018-03" db="EMBL/GenBank/DDBJ databases">
        <title>Genomic Encyclopedia of Archaeal and Bacterial Type Strains, Phase II (KMG-II): from individual species to whole genera.</title>
        <authorList>
            <person name="Goeker M."/>
        </authorList>
    </citation>
    <scope>NUCLEOTIDE SEQUENCE [LARGE SCALE GENOMIC DNA]</scope>
    <source>
        <strain evidence="2 4">DSM 25227</strain>
    </source>
</reference>
<evidence type="ECO:0000313" key="3">
    <source>
        <dbReference type="EMBL" id="SSA46653.1"/>
    </source>
</evidence>
<feature type="transmembrane region" description="Helical" evidence="1">
    <location>
        <begin position="280"/>
        <end position="298"/>
    </location>
</feature>
<keyword evidence="1" id="KW-1133">Transmembrane helix</keyword>
<protein>
    <submittedName>
        <fullName evidence="3">Cell division transport system permease protein</fullName>
    </submittedName>
</protein>
<evidence type="ECO:0000313" key="5">
    <source>
        <dbReference type="Proteomes" id="UP000251571"/>
    </source>
</evidence>
<dbReference type="Proteomes" id="UP000245839">
    <property type="component" value="Unassembled WGS sequence"/>
</dbReference>
<dbReference type="GO" id="GO:0051301">
    <property type="term" value="P:cell division"/>
    <property type="evidence" value="ECO:0007669"/>
    <property type="project" value="UniProtKB-KW"/>
</dbReference>
<evidence type="ECO:0000313" key="4">
    <source>
        <dbReference type="Proteomes" id="UP000245839"/>
    </source>
</evidence>
<dbReference type="GO" id="GO:0032153">
    <property type="term" value="C:cell division site"/>
    <property type="evidence" value="ECO:0007669"/>
    <property type="project" value="TreeGrafter"/>
</dbReference>
<dbReference type="AlphaFoldDB" id="A0A2Y9C7S9"/>
<feature type="transmembrane region" description="Helical" evidence="1">
    <location>
        <begin position="242"/>
        <end position="260"/>
    </location>
</feature>
<dbReference type="PANTHER" id="PTHR47755">
    <property type="entry name" value="CELL DIVISION PROTEIN FTSX"/>
    <property type="match status" value="1"/>
</dbReference>
<keyword evidence="4" id="KW-1185">Reference proteome</keyword>
<dbReference type="EMBL" id="QGDJ01000005">
    <property type="protein sequence ID" value="PWJ18128.1"/>
    <property type="molecule type" value="Genomic_DNA"/>
</dbReference>
<feature type="transmembrane region" description="Helical" evidence="1">
    <location>
        <begin position="39"/>
        <end position="59"/>
    </location>
</feature>
<keyword evidence="3" id="KW-0132">Cell division</keyword>
<evidence type="ECO:0000313" key="2">
    <source>
        <dbReference type="EMBL" id="PWJ18128.1"/>
    </source>
</evidence>
<dbReference type="InterPro" id="IPR004513">
    <property type="entry name" value="FtsX"/>
</dbReference>
<reference evidence="3 5" key="1">
    <citation type="submission" date="2016-10" db="EMBL/GenBank/DDBJ databases">
        <authorList>
            <person name="Cai Z."/>
        </authorList>
    </citation>
    <scope>NUCLEOTIDE SEQUENCE [LARGE SCALE GENOMIC DNA]</scope>
    <source>
        <strain evidence="3 5">DSM 25227</strain>
    </source>
</reference>
<sequence>MTRLRPLLDALRQRLADLAELALGDRASDRVVPPTGHTVWLTVLSAAAMAFLAVFALALTQATGRLADAWAEDLAQSMTIRLAAPAAEADAQQAAVLAILAETPGVASARALTPAEQAALLEPWLGPDLPLDRLPLPRLIDLVGGEDLDVEGLRLRLAGEVPGAVLDDHTDWRAPLVAAADRLRMLGWLALVLIAGVMGAVVSLAAQAALAANAEVIRVLRLIGARDFYVARAFTRRVTLRALAGAAGGTVLGMIAVTLLPSEPATGGFLTYLGFSGAGWLAPILVPLFAGLAAFLATRRAALRALARFE</sequence>
<organism evidence="3 5">
    <name type="scientific">Jannaschia seohaensis</name>
    <dbReference type="NCBI Taxonomy" id="475081"/>
    <lineage>
        <taxon>Bacteria</taxon>
        <taxon>Pseudomonadati</taxon>
        <taxon>Pseudomonadota</taxon>
        <taxon>Alphaproteobacteria</taxon>
        <taxon>Rhodobacterales</taxon>
        <taxon>Roseobacteraceae</taxon>
        <taxon>Jannaschia</taxon>
    </lineage>
</organism>
<accession>A0A2Y9C7S9</accession>
<evidence type="ECO:0000256" key="1">
    <source>
        <dbReference type="SAM" id="Phobius"/>
    </source>
</evidence>
<dbReference type="GO" id="GO:0016020">
    <property type="term" value="C:membrane"/>
    <property type="evidence" value="ECO:0007669"/>
    <property type="project" value="InterPro"/>
</dbReference>
<dbReference type="Proteomes" id="UP000251571">
    <property type="component" value="Unassembled WGS sequence"/>
</dbReference>
<feature type="transmembrane region" description="Helical" evidence="1">
    <location>
        <begin position="186"/>
        <end position="210"/>
    </location>
</feature>
<keyword evidence="1" id="KW-0472">Membrane</keyword>